<dbReference type="SUPFAM" id="SSF51735">
    <property type="entry name" value="NAD(P)-binding Rossmann-fold domains"/>
    <property type="match status" value="1"/>
</dbReference>
<reference evidence="1 2" key="1">
    <citation type="submission" date="2016-03" db="EMBL/GenBank/DDBJ databases">
        <title>Comparative genomics of Pseudogymnoascus destructans, the fungus causing white-nose syndrome of bats.</title>
        <authorList>
            <person name="Palmer J.M."/>
            <person name="Drees K.P."/>
            <person name="Foster J.T."/>
            <person name="Lindner D.L."/>
        </authorList>
    </citation>
    <scope>NUCLEOTIDE SEQUENCE [LARGE SCALE GENOMIC DNA]</scope>
    <source>
        <strain evidence="1 2">UAMH 10579</strain>
    </source>
</reference>
<dbReference type="RefSeq" id="XP_018126787.1">
    <property type="nucleotide sequence ID" value="XM_018278440.2"/>
</dbReference>
<dbReference type="AlphaFoldDB" id="A0A1B8GB44"/>
<organism evidence="1 2">
    <name type="scientific">Pseudogymnoascus verrucosus</name>
    <dbReference type="NCBI Taxonomy" id="342668"/>
    <lineage>
        <taxon>Eukaryota</taxon>
        <taxon>Fungi</taxon>
        <taxon>Dikarya</taxon>
        <taxon>Ascomycota</taxon>
        <taxon>Pezizomycotina</taxon>
        <taxon>Leotiomycetes</taxon>
        <taxon>Thelebolales</taxon>
        <taxon>Thelebolaceae</taxon>
        <taxon>Pseudogymnoascus</taxon>
    </lineage>
</organism>
<dbReference type="EMBL" id="KV460258">
    <property type="protein sequence ID" value="OBT93054.1"/>
    <property type="molecule type" value="Genomic_DNA"/>
</dbReference>
<sequence>MKVLIAGASGSIGGEILKHLLQQNEITKIIALTRKPIPDLPSKAENILVPDFGDLEHLDDEKWEKIRDADAMVWAIGTYDLNEDVNTRYPLAFQDAFVARLPAPQSGKASKFRFILLSGAFVEPDQTRTLFFLPQQRKAKGVTESKTIEFAEQHKEVWEALVIRPSGILIGKSLQNSVASFVLGTMLVKGEELGAFVGELVVKGSEETVIKNSMIVARGRELLHEAE</sequence>
<dbReference type="OrthoDB" id="3535423at2759"/>
<dbReference type="PANTHER" id="PTHR14097:SF9">
    <property type="entry name" value="EPIMERASE, PUTATIVE (AFU_ORTHOLOGUE AFUA_8G07320)-RELATED"/>
    <property type="match status" value="1"/>
</dbReference>
<evidence type="ECO:0000313" key="2">
    <source>
        <dbReference type="Proteomes" id="UP000091956"/>
    </source>
</evidence>
<proteinExistence type="predicted"/>
<dbReference type="PANTHER" id="PTHR14097">
    <property type="entry name" value="OXIDOREDUCTASE HTATIP2"/>
    <property type="match status" value="1"/>
</dbReference>
<dbReference type="Gene3D" id="3.40.50.720">
    <property type="entry name" value="NAD(P)-binding Rossmann-like Domain"/>
    <property type="match status" value="1"/>
</dbReference>
<dbReference type="Proteomes" id="UP000091956">
    <property type="component" value="Unassembled WGS sequence"/>
</dbReference>
<reference evidence="2" key="2">
    <citation type="journal article" date="2018" name="Nat. Commun.">
        <title>Extreme sensitivity to ultraviolet light in the fungal pathogen causing white-nose syndrome of bats.</title>
        <authorList>
            <person name="Palmer J.M."/>
            <person name="Drees K.P."/>
            <person name="Foster J.T."/>
            <person name="Lindner D.L."/>
        </authorList>
    </citation>
    <scope>NUCLEOTIDE SEQUENCE [LARGE SCALE GENOMIC DNA]</scope>
    <source>
        <strain evidence="2">UAMH 10579</strain>
    </source>
</reference>
<gene>
    <name evidence="1" type="ORF">VE01_09023</name>
</gene>
<accession>A0A1B8GB44</accession>
<protein>
    <recommendedName>
        <fullName evidence="3">NAD(P)-binding domain-containing protein</fullName>
    </recommendedName>
</protein>
<dbReference type="GeneID" id="28842409"/>
<keyword evidence="2" id="KW-1185">Reference proteome</keyword>
<dbReference type="InterPro" id="IPR036291">
    <property type="entry name" value="NAD(P)-bd_dom_sf"/>
</dbReference>
<evidence type="ECO:0008006" key="3">
    <source>
        <dbReference type="Google" id="ProtNLM"/>
    </source>
</evidence>
<dbReference type="STRING" id="342668.A0A1B8GB44"/>
<evidence type="ECO:0000313" key="1">
    <source>
        <dbReference type="EMBL" id="OBT93054.1"/>
    </source>
</evidence>
<name>A0A1B8GB44_9PEZI</name>